<feature type="region of interest" description="Disordered" evidence="1">
    <location>
        <begin position="117"/>
        <end position="165"/>
    </location>
</feature>
<evidence type="ECO:0000256" key="1">
    <source>
        <dbReference type="SAM" id="MobiDB-lite"/>
    </source>
</evidence>
<proteinExistence type="predicted"/>
<dbReference type="GO" id="GO:0030695">
    <property type="term" value="F:GTPase regulator activity"/>
    <property type="evidence" value="ECO:0007669"/>
    <property type="project" value="TreeGrafter"/>
</dbReference>
<feature type="non-terminal residue" evidence="2">
    <location>
        <position position="367"/>
    </location>
</feature>
<name>A0A9W8ANA4_9FUNG</name>
<dbReference type="GO" id="GO:0005737">
    <property type="term" value="C:cytoplasm"/>
    <property type="evidence" value="ECO:0007669"/>
    <property type="project" value="TreeGrafter"/>
</dbReference>
<dbReference type="AlphaFoldDB" id="A0A9W8ANA4"/>
<gene>
    <name evidence="2" type="primary">RIB2_2</name>
    <name evidence="2" type="ORF">IWQ62_005200</name>
</gene>
<reference evidence="2" key="1">
    <citation type="submission" date="2022-07" db="EMBL/GenBank/DDBJ databases">
        <title>Phylogenomic reconstructions and comparative analyses of Kickxellomycotina fungi.</title>
        <authorList>
            <person name="Reynolds N.K."/>
            <person name="Stajich J.E."/>
            <person name="Barry K."/>
            <person name="Grigoriev I.V."/>
            <person name="Crous P."/>
            <person name="Smith M.E."/>
        </authorList>
    </citation>
    <scope>NUCLEOTIDE SEQUENCE</scope>
    <source>
        <strain evidence="2">RSA 1196</strain>
    </source>
</reference>
<feature type="compositionally biased region" description="Polar residues" evidence="1">
    <location>
        <begin position="345"/>
        <end position="355"/>
    </location>
</feature>
<sequence>MDGMFTSLAIQTVTLVGKAAFGAAGTIALDLNDGRYHEDLSLTNIASDTCVPGETRVYPVIDIVRLHYSSAGQLLHIEDSTRPVLVLQVQTTPSNSAGDATPSTPSLTSSLASLALNEPVQSSTNTGVGRDVPRSTQTKPVEKPAIRTIPKTPNRPPPSNAGTSIPGFQWLALQVFDEGIESDVSDVEPDQVDQGNSDTEDKGSNDKKRQTRVTRGSKARNKEVIEREQGRATRTGHLAEVRDKSCEPTIPTDATGPSTVVGTPTNDKPQTLLYTNSPRHSELSLLEYLLRLAALEVCEQITHLDVSDEKLALFLMDEHQSAERSNLSSDSNAANPFDQPHRTAPAQNLGHQLNSGGSLAWDLEGSI</sequence>
<keyword evidence="3" id="KW-1185">Reference proteome</keyword>
<feature type="compositionally biased region" description="Polar residues" evidence="1">
    <location>
        <begin position="255"/>
        <end position="269"/>
    </location>
</feature>
<protein>
    <submittedName>
        <fullName evidence="2">DRAP deaminase</fullName>
    </submittedName>
</protein>
<feature type="region of interest" description="Disordered" evidence="1">
    <location>
        <begin position="324"/>
        <end position="355"/>
    </location>
</feature>
<dbReference type="EMBL" id="JANBPY010002034">
    <property type="protein sequence ID" value="KAJ1956929.1"/>
    <property type="molecule type" value="Genomic_DNA"/>
</dbReference>
<evidence type="ECO:0000313" key="3">
    <source>
        <dbReference type="Proteomes" id="UP001150925"/>
    </source>
</evidence>
<dbReference type="Pfam" id="PF05508">
    <property type="entry name" value="Ran-binding"/>
    <property type="match status" value="1"/>
</dbReference>
<accession>A0A9W8ANA4</accession>
<dbReference type="GO" id="GO:0005634">
    <property type="term" value="C:nucleus"/>
    <property type="evidence" value="ECO:0007669"/>
    <property type="project" value="TreeGrafter"/>
</dbReference>
<dbReference type="PANTHER" id="PTHR31010:SF2">
    <property type="entry name" value="RAN-SPECIFIC GTPASE-ACTIVATING PROTEIN 30"/>
    <property type="match status" value="1"/>
</dbReference>
<dbReference type="InterPro" id="IPR008812">
    <property type="entry name" value="Ran_GTP-bd-rel"/>
</dbReference>
<dbReference type="Proteomes" id="UP001150925">
    <property type="component" value="Unassembled WGS sequence"/>
</dbReference>
<feature type="region of interest" description="Disordered" evidence="1">
    <location>
        <begin position="247"/>
        <end position="269"/>
    </location>
</feature>
<feature type="compositionally biased region" description="Basic and acidic residues" evidence="1">
    <location>
        <begin position="220"/>
        <end position="231"/>
    </location>
</feature>
<feature type="compositionally biased region" description="Polar residues" evidence="1">
    <location>
        <begin position="324"/>
        <end position="334"/>
    </location>
</feature>
<dbReference type="PANTHER" id="PTHR31010">
    <property type="entry name" value="RAN-SPECIFIC GTPASE-ACTIVATING PROTEIN 30-RELATED"/>
    <property type="match status" value="1"/>
</dbReference>
<feature type="compositionally biased region" description="Basic and acidic residues" evidence="1">
    <location>
        <begin position="199"/>
        <end position="208"/>
    </location>
</feature>
<comment type="caution">
    <text evidence="2">The sequence shown here is derived from an EMBL/GenBank/DDBJ whole genome shotgun (WGS) entry which is preliminary data.</text>
</comment>
<organism evidence="2 3">
    <name type="scientific">Dispira parvispora</name>
    <dbReference type="NCBI Taxonomy" id="1520584"/>
    <lineage>
        <taxon>Eukaryota</taxon>
        <taxon>Fungi</taxon>
        <taxon>Fungi incertae sedis</taxon>
        <taxon>Zoopagomycota</taxon>
        <taxon>Kickxellomycotina</taxon>
        <taxon>Dimargaritomycetes</taxon>
        <taxon>Dimargaritales</taxon>
        <taxon>Dimargaritaceae</taxon>
        <taxon>Dispira</taxon>
    </lineage>
</organism>
<evidence type="ECO:0000313" key="2">
    <source>
        <dbReference type="EMBL" id="KAJ1956929.1"/>
    </source>
</evidence>
<dbReference type="OrthoDB" id="512915at2759"/>
<feature type="compositionally biased region" description="Basic residues" evidence="1">
    <location>
        <begin position="209"/>
        <end position="219"/>
    </location>
</feature>
<feature type="region of interest" description="Disordered" evidence="1">
    <location>
        <begin position="186"/>
        <end position="231"/>
    </location>
</feature>